<evidence type="ECO:0000313" key="2">
    <source>
        <dbReference type="Proteomes" id="UP000586947"/>
    </source>
</evidence>
<evidence type="ECO:0000313" key="1">
    <source>
        <dbReference type="EMBL" id="MBB5476764.1"/>
    </source>
</evidence>
<proteinExistence type="predicted"/>
<name>A0A840VRZ7_9ACTN</name>
<dbReference type="EMBL" id="JACHDP010000001">
    <property type="protein sequence ID" value="MBB5476764.1"/>
    <property type="molecule type" value="Genomic_DNA"/>
</dbReference>
<comment type="caution">
    <text evidence="1">The sequence shown here is derived from an EMBL/GenBank/DDBJ whole genome shotgun (WGS) entry which is preliminary data.</text>
</comment>
<organism evidence="1 2">
    <name type="scientific">Micromonospora parathelypteridis</name>
    <dbReference type="NCBI Taxonomy" id="1839617"/>
    <lineage>
        <taxon>Bacteria</taxon>
        <taxon>Bacillati</taxon>
        <taxon>Actinomycetota</taxon>
        <taxon>Actinomycetes</taxon>
        <taxon>Micromonosporales</taxon>
        <taxon>Micromonosporaceae</taxon>
        <taxon>Micromonospora</taxon>
    </lineage>
</organism>
<keyword evidence="2" id="KW-1185">Reference proteome</keyword>
<dbReference type="AlphaFoldDB" id="A0A840VRZ7"/>
<sequence>MRRSLGDGWWIELPSAWVRERAKDGVTTWRAPGRSLRVVSGSPWRCADGADIIASLDADLPPNPTAKVGESGRDGIGHRAAWLYRQDGDVQFSLYGYTFVDATYLETVFTGADTADLGWAFDAWRSVTILRERSAEVSAESRGPR</sequence>
<protein>
    <submittedName>
        <fullName evidence="1">Uncharacterized protein</fullName>
    </submittedName>
</protein>
<gene>
    <name evidence="1" type="ORF">HNR20_001269</name>
</gene>
<reference evidence="1 2" key="1">
    <citation type="submission" date="2020-08" db="EMBL/GenBank/DDBJ databases">
        <title>Sequencing the genomes of 1000 actinobacteria strains.</title>
        <authorList>
            <person name="Klenk H.-P."/>
        </authorList>
    </citation>
    <scope>NUCLEOTIDE SEQUENCE [LARGE SCALE GENOMIC DNA]</scope>
    <source>
        <strain evidence="1 2">DSM 103125</strain>
    </source>
</reference>
<accession>A0A840VRZ7</accession>
<dbReference type="Proteomes" id="UP000586947">
    <property type="component" value="Unassembled WGS sequence"/>
</dbReference>